<dbReference type="PANTHER" id="PTHR22916:SF51">
    <property type="entry name" value="GLYCOSYLTRANSFERASE EPSH-RELATED"/>
    <property type="match status" value="1"/>
</dbReference>
<comment type="caution">
    <text evidence="4">The sequence shown here is derived from an EMBL/GenBank/DDBJ whole genome shotgun (WGS) entry which is preliminary data.</text>
</comment>
<dbReference type="Proteomes" id="UP000190813">
    <property type="component" value="Unassembled WGS sequence"/>
</dbReference>
<accession>A0A1T3MAF6</accession>
<evidence type="ECO:0000256" key="1">
    <source>
        <dbReference type="ARBA" id="ARBA00022676"/>
    </source>
</evidence>
<dbReference type="SUPFAM" id="SSF53448">
    <property type="entry name" value="Nucleotide-diphospho-sugar transferases"/>
    <property type="match status" value="1"/>
</dbReference>
<evidence type="ECO:0000259" key="3">
    <source>
        <dbReference type="Pfam" id="PF00535"/>
    </source>
</evidence>
<dbReference type="InterPro" id="IPR029044">
    <property type="entry name" value="Nucleotide-diphossugar_trans"/>
</dbReference>
<keyword evidence="5" id="KW-1185">Reference proteome</keyword>
<dbReference type="EMBL" id="MAHX01000020">
    <property type="protein sequence ID" value="OPC61632.1"/>
    <property type="molecule type" value="Genomic_DNA"/>
</dbReference>
<dbReference type="AlphaFoldDB" id="A0A1T3MAF6"/>
<dbReference type="InterPro" id="IPR001173">
    <property type="entry name" value="Glyco_trans_2-like"/>
</dbReference>
<dbReference type="Pfam" id="PF00535">
    <property type="entry name" value="Glycos_transf_2"/>
    <property type="match status" value="1"/>
</dbReference>
<name>A0A1T3MAF6_9FLAO</name>
<evidence type="ECO:0000256" key="2">
    <source>
        <dbReference type="ARBA" id="ARBA00022679"/>
    </source>
</evidence>
<dbReference type="CDD" id="cd00761">
    <property type="entry name" value="Glyco_tranf_GTA_type"/>
    <property type="match status" value="1"/>
</dbReference>
<feature type="domain" description="Glycosyltransferase 2-like" evidence="3">
    <location>
        <begin position="6"/>
        <end position="145"/>
    </location>
</feature>
<protein>
    <recommendedName>
        <fullName evidence="3">Glycosyltransferase 2-like domain-containing protein</fullName>
    </recommendedName>
</protein>
<dbReference type="Gene3D" id="3.90.550.10">
    <property type="entry name" value="Spore Coat Polysaccharide Biosynthesis Protein SpsA, Chain A"/>
    <property type="match status" value="1"/>
</dbReference>
<evidence type="ECO:0000313" key="4">
    <source>
        <dbReference type="EMBL" id="OPC61632.1"/>
    </source>
</evidence>
<reference evidence="4 5" key="1">
    <citation type="submission" date="2016-06" db="EMBL/GenBank/DDBJ databases">
        <title>Revisiting the taxonomy of the Elizabethkingia Genus based on Whole-Genome Sequencing, Optical Mapping, and MALDI-TOF.</title>
        <authorList>
            <person name="Nicholson A.C."/>
        </authorList>
    </citation>
    <scope>NUCLEOTIDE SEQUENCE [LARGE SCALE GENOMIC DNA]</scope>
    <source>
        <strain evidence="4 5">G4070</strain>
    </source>
</reference>
<dbReference type="PANTHER" id="PTHR22916">
    <property type="entry name" value="GLYCOSYLTRANSFERASE"/>
    <property type="match status" value="1"/>
</dbReference>
<sequence>MIPLISIIVPVYKVEQFIHECVDSIIDQTYNHLEIILVNDGSPDRCGEICEEYAKQDHRIVVIHKENGGLSSARNAGLDICKGEYIAFIDSDDVIHPQFVELLYANIKEADLAFCEMLGFDSHLGITKEEKIEDVLTKRFGNRELLSQILSFKAPNVVVVCNKLYHRRLWEIIKFPAGKIHEDEFVIHETLDQCKEIVFIDAKLYYYRKREESIMSSAGNDKGVLDKLEAYTLRRKYFLQKGMLKEVKEMNTAILERCVLQTVTKYNPSWKEMNIKIILLQNSLSIYMRIILLIKKIDYRLYRVLQNSNKYIKKQNVIIKKSHEKGTTFLNV</sequence>
<evidence type="ECO:0000313" key="5">
    <source>
        <dbReference type="Proteomes" id="UP000190813"/>
    </source>
</evidence>
<proteinExistence type="predicted"/>
<keyword evidence="2" id="KW-0808">Transferase</keyword>
<dbReference type="RefSeq" id="WP_165690102.1">
    <property type="nucleotide sequence ID" value="NZ_CBCSBR010000058.1"/>
</dbReference>
<keyword evidence="1" id="KW-0328">Glycosyltransferase</keyword>
<gene>
    <name evidence="4" type="ORF">BAZ10_10430</name>
</gene>
<dbReference type="GO" id="GO:0016758">
    <property type="term" value="F:hexosyltransferase activity"/>
    <property type="evidence" value="ECO:0007669"/>
    <property type="project" value="UniProtKB-ARBA"/>
</dbReference>
<organism evidence="4 5">
    <name type="scientific">Elizabethkingia occulta</name>
    <dbReference type="NCBI Taxonomy" id="1867263"/>
    <lineage>
        <taxon>Bacteria</taxon>
        <taxon>Pseudomonadati</taxon>
        <taxon>Bacteroidota</taxon>
        <taxon>Flavobacteriia</taxon>
        <taxon>Flavobacteriales</taxon>
        <taxon>Weeksellaceae</taxon>
        <taxon>Elizabethkingia</taxon>
    </lineage>
</organism>